<keyword evidence="5" id="KW-0564">Palmitate</keyword>
<dbReference type="Proteomes" id="UP001041814">
    <property type="component" value="Unassembled WGS sequence"/>
</dbReference>
<keyword evidence="9" id="KW-1185">Reference proteome</keyword>
<gene>
    <name evidence="8" type="ORF">CKO43_19835</name>
</gene>
<accession>A0ABS1DY56</accession>
<proteinExistence type="inferred from homology"/>
<keyword evidence="4" id="KW-0472">Membrane</keyword>
<evidence type="ECO:0000313" key="8">
    <source>
        <dbReference type="EMBL" id="MBK1715017.1"/>
    </source>
</evidence>
<feature type="signal peptide" evidence="7">
    <location>
        <begin position="1"/>
        <end position="18"/>
    </location>
</feature>
<evidence type="ECO:0000256" key="1">
    <source>
        <dbReference type="ARBA" id="ARBA00010296"/>
    </source>
</evidence>
<organism evidence="8 9">
    <name type="scientific">Rubrivivax gelatinosus</name>
    <name type="common">Rhodocyclus gelatinosus</name>
    <name type="synonym">Rhodopseudomonas gelatinosa</name>
    <dbReference type="NCBI Taxonomy" id="28068"/>
    <lineage>
        <taxon>Bacteria</taxon>
        <taxon>Pseudomonadati</taxon>
        <taxon>Pseudomonadota</taxon>
        <taxon>Betaproteobacteria</taxon>
        <taxon>Burkholderiales</taxon>
        <taxon>Sphaerotilaceae</taxon>
        <taxon>Rubrivivax</taxon>
    </lineage>
</organism>
<protein>
    <submittedName>
        <fullName evidence="8">Entericidin</fullName>
    </submittedName>
</protein>
<evidence type="ECO:0000256" key="4">
    <source>
        <dbReference type="ARBA" id="ARBA00023136"/>
    </source>
</evidence>
<evidence type="ECO:0000256" key="3">
    <source>
        <dbReference type="ARBA" id="ARBA00022729"/>
    </source>
</evidence>
<feature type="chain" id="PRO_5046581562" evidence="7">
    <location>
        <begin position="19"/>
        <end position="43"/>
    </location>
</feature>
<dbReference type="Pfam" id="PF08085">
    <property type="entry name" value="Entericidin"/>
    <property type="match status" value="1"/>
</dbReference>
<evidence type="ECO:0000256" key="2">
    <source>
        <dbReference type="ARBA" id="ARBA00022475"/>
    </source>
</evidence>
<comment type="caution">
    <text evidence="8">The sequence shown here is derived from an EMBL/GenBank/DDBJ whole genome shotgun (WGS) entry which is preliminary data.</text>
</comment>
<keyword evidence="2" id="KW-1003">Cell membrane</keyword>
<keyword evidence="6" id="KW-0449">Lipoprotein</keyword>
<sequence length="43" mass="4473">MKRSFAALLACLAVFVLGGCNTVKGVGQDIQKAGEVIEHAAKK</sequence>
<reference evidence="8" key="1">
    <citation type="submission" date="2017-08" db="EMBL/GenBank/DDBJ databases">
        <authorList>
            <person name="Imhoff J.F."/>
            <person name="Rahn T."/>
            <person name="Kuenzel S."/>
            <person name="Neulinger S.C."/>
        </authorList>
    </citation>
    <scope>NUCLEOTIDE SEQUENCE</scope>
    <source>
        <strain evidence="8">IM 151</strain>
    </source>
</reference>
<keyword evidence="3 7" id="KW-0732">Signal</keyword>
<evidence type="ECO:0000256" key="5">
    <source>
        <dbReference type="ARBA" id="ARBA00023139"/>
    </source>
</evidence>
<reference evidence="8" key="2">
    <citation type="journal article" date="2020" name="Microorganisms">
        <title>Osmotic Adaptation and Compatible Solute Biosynthesis of Phototrophic Bacteria as Revealed from Genome Analyses.</title>
        <authorList>
            <person name="Imhoff J.F."/>
            <person name="Rahn T."/>
            <person name="Kunzel S."/>
            <person name="Keller A."/>
            <person name="Neulinger S.C."/>
        </authorList>
    </citation>
    <scope>NUCLEOTIDE SEQUENCE</scope>
    <source>
        <strain evidence="8">IM 151</strain>
    </source>
</reference>
<dbReference type="InterPro" id="IPR012556">
    <property type="entry name" value="Entericidin"/>
</dbReference>
<dbReference type="RefSeq" id="WP_200231694.1">
    <property type="nucleotide sequence ID" value="NZ_NRRT01000081.1"/>
</dbReference>
<dbReference type="EMBL" id="NRRU01000092">
    <property type="protein sequence ID" value="MBK1715017.1"/>
    <property type="molecule type" value="Genomic_DNA"/>
</dbReference>
<evidence type="ECO:0000256" key="6">
    <source>
        <dbReference type="ARBA" id="ARBA00023288"/>
    </source>
</evidence>
<evidence type="ECO:0000256" key="7">
    <source>
        <dbReference type="SAM" id="SignalP"/>
    </source>
</evidence>
<comment type="similarity">
    <text evidence="1">Belongs to the EcnA/EcnB lipoprotein family.</text>
</comment>
<dbReference type="PROSITE" id="PS51257">
    <property type="entry name" value="PROKAR_LIPOPROTEIN"/>
    <property type="match status" value="1"/>
</dbReference>
<evidence type="ECO:0000313" key="9">
    <source>
        <dbReference type="Proteomes" id="UP001041814"/>
    </source>
</evidence>
<name>A0ABS1DY56_RUBGE</name>